<keyword evidence="2" id="KW-0472">Membrane</keyword>
<keyword evidence="2" id="KW-0812">Transmembrane</keyword>
<evidence type="ECO:0000313" key="4">
    <source>
        <dbReference type="Proteomes" id="UP000255355"/>
    </source>
</evidence>
<feature type="region of interest" description="Disordered" evidence="1">
    <location>
        <begin position="1"/>
        <end position="21"/>
    </location>
</feature>
<feature type="transmembrane region" description="Helical" evidence="2">
    <location>
        <begin position="27"/>
        <end position="46"/>
    </location>
</feature>
<dbReference type="AlphaFoldDB" id="A0A370GF78"/>
<evidence type="ECO:0000256" key="2">
    <source>
        <dbReference type="SAM" id="Phobius"/>
    </source>
</evidence>
<sequence>MYRQPECLRAHSDSLQSPDREGLRRRTAAWVAMIVAALVLAAVRFARTGDSGSMPSETRYFTGRE</sequence>
<proteinExistence type="predicted"/>
<evidence type="ECO:0000256" key="1">
    <source>
        <dbReference type="SAM" id="MobiDB-lite"/>
    </source>
</evidence>
<comment type="caution">
    <text evidence="3">The sequence shown here is derived from an EMBL/GenBank/DDBJ whole genome shotgun (WGS) entry which is preliminary data.</text>
</comment>
<organism evidence="3 4">
    <name type="scientific">Nocardia mexicana</name>
    <dbReference type="NCBI Taxonomy" id="279262"/>
    <lineage>
        <taxon>Bacteria</taxon>
        <taxon>Bacillati</taxon>
        <taxon>Actinomycetota</taxon>
        <taxon>Actinomycetes</taxon>
        <taxon>Mycobacteriales</taxon>
        <taxon>Nocardiaceae</taxon>
        <taxon>Nocardia</taxon>
    </lineage>
</organism>
<keyword evidence="4" id="KW-1185">Reference proteome</keyword>
<gene>
    <name evidence="3" type="ORF">DFR68_1307</name>
</gene>
<dbReference type="STRING" id="1210089.GCA_001613165_07668"/>
<dbReference type="Proteomes" id="UP000255355">
    <property type="component" value="Unassembled WGS sequence"/>
</dbReference>
<reference evidence="3 4" key="1">
    <citation type="submission" date="2018-07" db="EMBL/GenBank/DDBJ databases">
        <title>Genomic Encyclopedia of Type Strains, Phase IV (KMG-IV): sequencing the most valuable type-strain genomes for metagenomic binning, comparative biology and taxonomic classification.</title>
        <authorList>
            <person name="Goeker M."/>
        </authorList>
    </citation>
    <scope>NUCLEOTIDE SEQUENCE [LARGE SCALE GENOMIC DNA]</scope>
    <source>
        <strain evidence="3 4">DSM 44952</strain>
    </source>
</reference>
<dbReference type="EMBL" id="QQAZ01000030">
    <property type="protein sequence ID" value="RDI41759.1"/>
    <property type="molecule type" value="Genomic_DNA"/>
</dbReference>
<evidence type="ECO:0000313" key="3">
    <source>
        <dbReference type="EMBL" id="RDI41759.1"/>
    </source>
</evidence>
<accession>A0A370GF78</accession>
<protein>
    <submittedName>
        <fullName evidence="3">Uncharacterized protein</fullName>
    </submittedName>
</protein>
<name>A0A370GF78_9NOCA</name>
<keyword evidence="2" id="KW-1133">Transmembrane helix</keyword>